<evidence type="ECO:0000256" key="1">
    <source>
        <dbReference type="ARBA" id="ARBA00022729"/>
    </source>
</evidence>
<dbReference type="PANTHER" id="PTHR43405">
    <property type="entry name" value="GLYCOSYL HYDROLASE DIGH"/>
    <property type="match status" value="1"/>
</dbReference>
<keyword evidence="2" id="KW-1133">Transmembrane helix</keyword>
<dbReference type="InterPro" id="IPR003790">
    <property type="entry name" value="GHL10"/>
</dbReference>
<organism evidence="4">
    <name type="scientific">candidate division WOR-3 bacterium</name>
    <dbReference type="NCBI Taxonomy" id="2052148"/>
    <lineage>
        <taxon>Bacteria</taxon>
        <taxon>Bacteria division WOR-3</taxon>
    </lineage>
</organism>
<dbReference type="InterPro" id="IPR052177">
    <property type="entry name" value="Divisome_Glycosyl_Hydrolase"/>
</dbReference>
<evidence type="ECO:0000256" key="2">
    <source>
        <dbReference type="SAM" id="Phobius"/>
    </source>
</evidence>
<protein>
    <recommendedName>
        <fullName evidence="3">Glycosyl hydrolase-like 10 domain-containing protein</fullName>
    </recommendedName>
</protein>
<dbReference type="Gene3D" id="3.20.20.80">
    <property type="entry name" value="Glycosidases"/>
    <property type="match status" value="1"/>
</dbReference>
<keyword evidence="2" id="KW-0812">Transmembrane</keyword>
<proteinExistence type="predicted"/>
<accession>A0A7C6AEL1</accession>
<dbReference type="Pfam" id="PF02638">
    <property type="entry name" value="GHL10"/>
    <property type="match status" value="1"/>
</dbReference>
<dbReference type="InterPro" id="IPR017853">
    <property type="entry name" value="GH"/>
</dbReference>
<keyword evidence="1" id="KW-0732">Signal</keyword>
<gene>
    <name evidence="4" type="ORF">ENV70_00355</name>
</gene>
<reference evidence="4" key="1">
    <citation type="journal article" date="2020" name="mSystems">
        <title>Genome- and Community-Level Interaction Insights into Carbon Utilization and Element Cycling Functions of Hydrothermarchaeota in Hydrothermal Sediment.</title>
        <authorList>
            <person name="Zhou Z."/>
            <person name="Liu Y."/>
            <person name="Xu W."/>
            <person name="Pan J."/>
            <person name="Luo Z.H."/>
            <person name="Li M."/>
        </authorList>
    </citation>
    <scope>NUCLEOTIDE SEQUENCE [LARGE SCALE GENOMIC DNA]</scope>
    <source>
        <strain evidence="4">SpSt-783</strain>
    </source>
</reference>
<evidence type="ECO:0000259" key="3">
    <source>
        <dbReference type="Pfam" id="PF02638"/>
    </source>
</evidence>
<name>A0A7C6AEL1_UNCW3</name>
<dbReference type="AlphaFoldDB" id="A0A7C6AEL1"/>
<feature type="transmembrane region" description="Helical" evidence="2">
    <location>
        <begin position="12"/>
        <end position="35"/>
    </location>
</feature>
<feature type="domain" description="Glycosyl hydrolase-like 10" evidence="3">
    <location>
        <begin position="42"/>
        <end position="306"/>
    </location>
</feature>
<dbReference type="SUPFAM" id="SSF51445">
    <property type="entry name" value="(Trans)glycosidases"/>
    <property type="match status" value="1"/>
</dbReference>
<evidence type="ECO:0000313" key="4">
    <source>
        <dbReference type="EMBL" id="HHS62054.1"/>
    </source>
</evidence>
<sequence length="370" mass="44143">MTLSIGKILTYKLFWLNSYVLLLLIIGTCDFRGLWIPRWSIQDNQKIFEVIDNKFNHIFLQVFGNGEAYYPSNIAPTRINDDGWLKEFLHNAHSKGIKVSAWINVFYSWGYGPRIENIRHPINFASDWYVFDRNKRSICDYGIDELKKLKIEGYYLAPANPSVRIYLLNVIEEILDRYDFDGIHLDYIRYPDENFVYDIYLRTKFQRRYFYDPLELESDSLRLRLGINGSEELNRIWWQFISDDITEFLIQIRGRIKSKKPDCLLSAAVKPDYSIARVEFYQDWLTWVNNDYIDFVCLMAYSKNIEGIINKTLNNVKNHKKIMIGLGIYNLNLETIKKQIELIRKTQFSGFVYFSYPQLKENKRYLKIMD</sequence>
<keyword evidence="2" id="KW-0472">Membrane</keyword>
<comment type="caution">
    <text evidence="4">The sequence shown here is derived from an EMBL/GenBank/DDBJ whole genome shotgun (WGS) entry which is preliminary data.</text>
</comment>
<dbReference type="EMBL" id="DTHJ01000006">
    <property type="protein sequence ID" value="HHS62054.1"/>
    <property type="molecule type" value="Genomic_DNA"/>
</dbReference>
<dbReference type="PANTHER" id="PTHR43405:SF1">
    <property type="entry name" value="GLYCOSYL HYDROLASE DIGH"/>
    <property type="match status" value="1"/>
</dbReference>